<name>A0A0F8YTV0_9ZZZZ</name>
<reference evidence="1" key="1">
    <citation type="journal article" date="2015" name="Nature">
        <title>Complex archaea that bridge the gap between prokaryotes and eukaryotes.</title>
        <authorList>
            <person name="Spang A."/>
            <person name="Saw J.H."/>
            <person name="Jorgensen S.L."/>
            <person name="Zaremba-Niedzwiedzka K."/>
            <person name="Martijn J."/>
            <person name="Lind A.E."/>
            <person name="van Eijk R."/>
            <person name="Schleper C."/>
            <person name="Guy L."/>
            <person name="Ettema T.J."/>
        </authorList>
    </citation>
    <scope>NUCLEOTIDE SEQUENCE</scope>
</reference>
<feature type="non-terminal residue" evidence="1">
    <location>
        <position position="1"/>
    </location>
</feature>
<proteinExistence type="predicted"/>
<accession>A0A0F8YTV0</accession>
<organism evidence="1">
    <name type="scientific">marine sediment metagenome</name>
    <dbReference type="NCBI Taxonomy" id="412755"/>
    <lineage>
        <taxon>unclassified sequences</taxon>
        <taxon>metagenomes</taxon>
        <taxon>ecological metagenomes</taxon>
    </lineage>
</organism>
<evidence type="ECO:0000313" key="1">
    <source>
        <dbReference type="EMBL" id="KKK84863.1"/>
    </source>
</evidence>
<dbReference type="EMBL" id="LAZR01051572">
    <property type="protein sequence ID" value="KKK84863.1"/>
    <property type="molecule type" value="Genomic_DNA"/>
</dbReference>
<protein>
    <submittedName>
        <fullName evidence="1">Uncharacterized protein</fullName>
    </submittedName>
</protein>
<dbReference type="AlphaFoldDB" id="A0A0F8YTV0"/>
<gene>
    <name evidence="1" type="ORF">LCGC14_2779080</name>
</gene>
<comment type="caution">
    <text evidence="1">The sequence shown here is derived from an EMBL/GenBank/DDBJ whole genome shotgun (WGS) entry which is preliminary data.</text>
</comment>
<sequence>ERHQTITAFVRKPDTLADAIVAMIEENEIRTGLSQYERGRAAAITVHDGVFATVDEAVATLFSSASKAKRSKIRSFALVHEELGDMLRFGPELSERQCLRIATGLRAGQSEAMRNALESHAVGTAEDEWAVLEPLIEAVEGVGSDPKRGGRPRNVVERSKPVRLANNVTMERVQTEDGYAIRIRGDHVNEEMIELVMDRIKFLLEEI</sequence>